<reference evidence="2" key="1">
    <citation type="journal article" date="2019" name="G3 (Bethesda)">
        <title>Genome Assemblies of Two Rare Opportunistic Yeast Pathogens: Diutina rugosa (syn. Candida rugosa) and Trichomonascus ciferrii (syn. Candida ciferrii).</title>
        <authorList>
            <person name="Mixao V."/>
            <person name="Saus E."/>
            <person name="Hansen A.P."/>
            <person name="Lass-Florl C."/>
            <person name="Gabaldon T."/>
        </authorList>
    </citation>
    <scope>NUCLEOTIDE SEQUENCE</scope>
    <source>
        <strain evidence="2">CBS 4856</strain>
    </source>
</reference>
<sequence length="162" mass="17762">MKLQTLLAFTTAAFAGLGSAQQWRGTYHINDINPDLKVVCNVGTPQEGKDNSCLVDGLKQAILSTYDEIQNGRPSGNIYFTVPNKAYAISLHYEKPADVKAVRPSDEDARKVAADILSHDPPSPRRGCASVLLDDVVQLDMSLALSTERFIMEDRNLKPCRG</sequence>
<keyword evidence="3" id="KW-1185">Reference proteome</keyword>
<evidence type="ECO:0000313" key="3">
    <source>
        <dbReference type="Proteomes" id="UP000761534"/>
    </source>
</evidence>
<name>A0A642VCP2_9ASCO</name>
<feature type="signal peptide" evidence="1">
    <location>
        <begin position="1"/>
        <end position="20"/>
    </location>
</feature>
<dbReference type="AlphaFoldDB" id="A0A642VCP2"/>
<proteinExistence type="predicted"/>
<feature type="chain" id="PRO_5025014994" evidence="1">
    <location>
        <begin position="21"/>
        <end position="162"/>
    </location>
</feature>
<accession>A0A642VCP2</accession>
<dbReference type="VEuPathDB" id="FungiDB:TRICI_000984"/>
<dbReference type="Proteomes" id="UP000761534">
    <property type="component" value="Unassembled WGS sequence"/>
</dbReference>
<gene>
    <name evidence="2" type="ORF">TRICI_000984</name>
</gene>
<evidence type="ECO:0000313" key="2">
    <source>
        <dbReference type="EMBL" id="KAA8916865.1"/>
    </source>
</evidence>
<evidence type="ECO:0000256" key="1">
    <source>
        <dbReference type="SAM" id="SignalP"/>
    </source>
</evidence>
<keyword evidence="1" id="KW-0732">Signal</keyword>
<comment type="caution">
    <text evidence="2">The sequence shown here is derived from an EMBL/GenBank/DDBJ whole genome shotgun (WGS) entry which is preliminary data.</text>
</comment>
<dbReference type="EMBL" id="SWFS01000078">
    <property type="protein sequence ID" value="KAA8916865.1"/>
    <property type="molecule type" value="Genomic_DNA"/>
</dbReference>
<protein>
    <submittedName>
        <fullName evidence="2">Uncharacterized protein</fullName>
    </submittedName>
</protein>
<organism evidence="2 3">
    <name type="scientific">Trichomonascus ciferrii</name>
    <dbReference type="NCBI Taxonomy" id="44093"/>
    <lineage>
        <taxon>Eukaryota</taxon>
        <taxon>Fungi</taxon>
        <taxon>Dikarya</taxon>
        <taxon>Ascomycota</taxon>
        <taxon>Saccharomycotina</taxon>
        <taxon>Dipodascomycetes</taxon>
        <taxon>Dipodascales</taxon>
        <taxon>Trichomonascaceae</taxon>
        <taxon>Trichomonascus</taxon>
        <taxon>Trichomonascus ciferrii complex</taxon>
    </lineage>
</organism>